<dbReference type="Proteomes" id="UP000039865">
    <property type="component" value="Unassembled WGS sequence"/>
</dbReference>
<proteinExistence type="predicted"/>
<sequence length="685" mass="79489">MTKLFEGMIDKIQRTKNSRNNLNEEFKSLINQPYDNCRQKIEAIEEFNSQLDPLKDDLIQLEQNFKQQFIGFIQFKDGSDMLNDFQNGLKQLTLDMPNIIYSIKKLEDPIKEFDKFIHQLIVDNINYEENVSIKLIDIIQKCYKKYNKLDRNATEVYQVYEEINKSKEQIIINYQDSFSLNESFDKVIELLSKRDLCKEKLIKLKRILTDLKVELGDMFIDTIQISLTQKIQKLKKEVNDMIFKISTKNQSISSGLLEQDIRGSEKYHYQNQFENFKKALQMISEDNDQFSLELSAVQSIKDSSISILSRFVQKQKETCIRSLKIDGEITQFQLQLLQEKIMRKKDNIDMMLMHISSQQDFLGPQELVEFRTLKLRQKQSDDKFEEINKTYLSIPFSSEDENQNLIVLSKVVTDMQQALQLSIDVLDEYKSILRELKLLKIQQLHDERIVTFNEEASENDRDASGSITPKKGIIQTDETDLLINEFIQTNNVAMPITKIQANVYQFGSRKVTTKVKNGVLLVRVGGGYMTSLGTASPSFNTTLQHGTLKKLNLAVSPIRNPKIPILQTNQICGRRTQLDQNYQTQPIFIKNSNNCKGKTLGSVIQGYTPKVSPSRGELDSDILMTEDFQLETITSRFDTSFENSVEDSQQSFDSQQQIYQSGMTKQIHQNGQIKRLQKKQKQRKL</sequence>
<dbReference type="InParanoid" id="A0A078ABN9"/>
<feature type="compositionally biased region" description="Basic residues" evidence="2">
    <location>
        <begin position="675"/>
        <end position="685"/>
    </location>
</feature>
<dbReference type="GO" id="GO:0008017">
    <property type="term" value="F:microtubule binding"/>
    <property type="evidence" value="ECO:0007669"/>
    <property type="project" value="InterPro"/>
</dbReference>
<keyword evidence="4" id="KW-1185">Reference proteome</keyword>
<feature type="compositionally biased region" description="Polar residues" evidence="2">
    <location>
        <begin position="662"/>
        <end position="672"/>
    </location>
</feature>
<organism evidence="3 4">
    <name type="scientific">Stylonychia lemnae</name>
    <name type="common">Ciliate</name>
    <dbReference type="NCBI Taxonomy" id="5949"/>
    <lineage>
        <taxon>Eukaryota</taxon>
        <taxon>Sar</taxon>
        <taxon>Alveolata</taxon>
        <taxon>Ciliophora</taxon>
        <taxon>Intramacronucleata</taxon>
        <taxon>Spirotrichea</taxon>
        <taxon>Stichotrichia</taxon>
        <taxon>Sporadotrichida</taxon>
        <taxon>Oxytrichidae</taxon>
        <taxon>Stylonychinae</taxon>
        <taxon>Stylonychia</taxon>
    </lineage>
</organism>
<keyword evidence="1" id="KW-0175">Coiled coil</keyword>
<evidence type="ECO:0000256" key="1">
    <source>
        <dbReference type="SAM" id="Coils"/>
    </source>
</evidence>
<name>A0A078ABN9_STYLE</name>
<reference evidence="3 4" key="1">
    <citation type="submission" date="2014-06" db="EMBL/GenBank/DDBJ databases">
        <authorList>
            <person name="Swart Estienne"/>
        </authorList>
    </citation>
    <scope>NUCLEOTIDE SEQUENCE [LARGE SCALE GENOMIC DNA]</scope>
    <source>
        <strain evidence="3 4">130c</strain>
    </source>
</reference>
<accession>A0A078ABN9</accession>
<dbReference type="SUPFAM" id="SSF143575">
    <property type="entry name" value="GAS2 domain-like"/>
    <property type="match status" value="1"/>
</dbReference>
<evidence type="ECO:0000256" key="2">
    <source>
        <dbReference type="SAM" id="MobiDB-lite"/>
    </source>
</evidence>
<evidence type="ECO:0000313" key="3">
    <source>
        <dbReference type="EMBL" id="CDW79599.1"/>
    </source>
</evidence>
<feature type="coiled-coil region" evidence="1">
    <location>
        <begin position="5"/>
        <end position="64"/>
    </location>
</feature>
<gene>
    <name evidence="3" type="primary">Contig19080.g20229</name>
    <name evidence="3" type="ORF">STYLEM_8589</name>
</gene>
<dbReference type="EMBL" id="CCKQ01008156">
    <property type="protein sequence ID" value="CDW79599.1"/>
    <property type="molecule type" value="Genomic_DNA"/>
</dbReference>
<evidence type="ECO:0000313" key="4">
    <source>
        <dbReference type="Proteomes" id="UP000039865"/>
    </source>
</evidence>
<dbReference type="InterPro" id="IPR036534">
    <property type="entry name" value="GAR_dom_sf"/>
</dbReference>
<protein>
    <submittedName>
        <fullName evidence="3">Viral a-type inclusion protein repeat containing protein</fullName>
    </submittedName>
</protein>
<feature type="region of interest" description="Disordered" evidence="2">
    <location>
        <begin position="662"/>
        <end position="685"/>
    </location>
</feature>
<dbReference type="AlphaFoldDB" id="A0A078ABN9"/>